<proteinExistence type="predicted"/>
<keyword evidence="5" id="KW-1185">Reference proteome</keyword>
<dbReference type="PANTHER" id="PTHR48106:SF18">
    <property type="entry name" value="QUINONE OXIDOREDUCTASE PIG3"/>
    <property type="match status" value="1"/>
</dbReference>
<dbReference type="SUPFAM" id="SSF51735">
    <property type="entry name" value="NAD(P)-binding Rossmann-fold domains"/>
    <property type="match status" value="1"/>
</dbReference>
<dbReference type="InterPro" id="IPR013149">
    <property type="entry name" value="ADH-like_C"/>
</dbReference>
<keyword evidence="2" id="KW-0560">Oxidoreductase</keyword>
<gene>
    <name evidence="4" type="ORF">SPARVUS_LOCUS3145142</name>
</gene>
<dbReference type="Proteomes" id="UP001162483">
    <property type="component" value="Unassembled WGS sequence"/>
</dbReference>
<protein>
    <recommendedName>
        <fullName evidence="3">Alcohol dehydrogenase-like C-terminal domain-containing protein</fullName>
    </recommendedName>
</protein>
<accession>A0ABN9BL44</accession>
<dbReference type="Pfam" id="PF00107">
    <property type="entry name" value="ADH_zinc_N"/>
    <property type="match status" value="1"/>
</dbReference>
<name>A0ABN9BL44_9NEOB</name>
<evidence type="ECO:0000256" key="1">
    <source>
        <dbReference type="ARBA" id="ARBA00022857"/>
    </source>
</evidence>
<evidence type="ECO:0000313" key="5">
    <source>
        <dbReference type="Proteomes" id="UP001162483"/>
    </source>
</evidence>
<dbReference type="EMBL" id="CATNWA010004671">
    <property type="protein sequence ID" value="CAI9548382.1"/>
    <property type="molecule type" value="Genomic_DNA"/>
</dbReference>
<reference evidence="4" key="1">
    <citation type="submission" date="2023-05" db="EMBL/GenBank/DDBJ databases">
        <authorList>
            <person name="Stuckert A."/>
        </authorList>
    </citation>
    <scope>NUCLEOTIDE SEQUENCE</scope>
</reference>
<dbReference type="InterPro" id="IPR036291">
    <property type="entry name" value="NAD(P)-bd_dom_sf"/>
</dbReference>
<keyword evidence="1" id="KW-0521">NADP</keyword>
<evidence type="ECO:0000313" key="4">
    <source>
        <dbReference type="EMBL" id="CAI9548382.1"/>
    </source>
</evidence>
<evidence type="ECO:0000259" key="3">
    <source>
        <dbReference type="Pfam" id="PF00107"/>
    </source>
</evidence>
<evidence type="ECO:0000256" key="2">
    <source>
        <dbReference type="ARBA" id="ARBA00023002"/>
    </source>
</evidence>
<comment type="caution">
    <text evidence="4">The sequence shown here is derived from an EMBL/GenBank/DDBJ whole genome shotgun (WGS) entry which is preliminary data.</text>
</comment>
<feature type="non-terminal residue" evidence="4">
    <location>
        <position position="116"/>
    </location>
</feature>
<sequence length="116" mass="12158">MPIPPGMTDTNAAAIPEAWLTAYQLLHFVGKVQKGEKVLIHAGASGVGTAAIQLCRLAGVVPMVTAGTAEKLEFTKKLGAASGFNYKEEDFGTKCLEATNNVGVDIILDCVGATHW</sequence>
<dbReference type="PANTHER" id="PTHR48106">
    <property type="entry name" value="QUINONE OXIDOREDUCTASE PIG3-RELATED"/>
    <property type="match status" value="1"/>
</dbReference>
<organism evidence="4 5">
    <name type="scientific">Staurois parvus</name>
    <dbReference type="NCBI Taxonomy" id="386267"/>
    <lineage>
        <taxon>Eukaryota</taxon>
        <taxon>Metazoa</taxon>
        <taxon>Chordata</taxon>
        <taxon>Craniata</taxon>
        <taxon>Vertebrata</taxon>
        <taxon>Euteleostomi</taxon>
        <taxon>Amphibia</taxon>
        <taxon>Batrachia</taxon>
        <taxon>Anura</taxon>
        <taxon>Neobatrachia</taxon>
        <taxon>Ranoidea</taxon>
        <taxon>Ranidae</taxon>
        <taxon>Staurois</taxon>
    </lineage>
</organism>
<feature type="domain" description="Alcohol dehydrogenase-like C-terminal" evidence="3">
    <location>
        <begin position="46"/>
        <end position="113"/>
    </location>
</feature>
<dbReference type="Gene3D" id="3.90.180.10">
    <property type="entry name" value="Medium-chain alcohol dehydrogenases, catalytic domain"/>
    <property type="match status" value="1"/>
</dbReference>